<dbReference type="EMBL" id="JAOL01000170">
    <property type="protein sequence ID" value="EUA86781.1"/>
    <property type="molecule type" value="Genomic_DNA"/>
</dbReference>
<accession>A0ABN0QQ06</accession>
<reference evidence="1 2" key="1">
    <citation type="submission" date="2014-01" db="EMBL/GenBank/DDBJ databases">
        <authorList>
            <person name="Dobos K."/>
            <person name="Lenaerts A."/>
            <person name="Ordway D."/>
            <person name="DeGroote M.A."/>
            <person name="Parker T."/>
            <person name="Sizemore C."/>
            <person name="Tallon L.J."/>
            <person name="Sadzewicz L.K."/>
            <person name="Sengamalay N."/>
            <person name="Fraser C.M."/>
            <person name="Hine E."/>
            <person name="Shefchek K.A."/>
            <person name="Das S.P."/>
            <person name="Tettelin H."/>
        </authorList>
    </citation>
    <scope>NUCLEOTIDE SEQUENCE [LARGE SCALE GENOMIC DNA]</scope>
    <source>
        <strain evidence="1 2">Harvey</strain>
    </source>
</reference>
<proteinExistence type="predicted"/>
<organism evidence="1 2">
    <name type="scientific">Mycobacterium ulcerans str. Harvey</name>
    <dbReference type="NCBI Taxonomy" id="1299332"/>
    <lineage>
        <taxon>Bacteria</taxon>
        <taxon>Bacillati</taxon>
        <taxon>Actinomycetota</taxon>
        <taxon>Actinomycetes</taxon>
        <taxon>Mycobacteriales</taxon>
        <taxon>Mycobacteriaceae</taxon>
        <taxon>Mycobacterium</taxon>
        <taxon>Mycobacterium ulcerans group</taxon>
    </lineage>
</organism>
<protein>
    <submittedName>
        <fullName evidence="1">Uncharacterized protein</fullName>
    </submittedName>
</protein>
<evidence type="ECO:0000313" key="1">
    <source>
        <dbReference type="EMBL" id="EUA86781.1"/>
    </source>
</evidence>
<dbReference type="Proteomes" id="UP000020681">
    <property type="component" value="Unassembled WGS sequence"/>
</dbReference>
<comment type="caution">
    <text evidence="1">The sequence shown here is derived from an EMBL/GenBank/DDBJ whole genome shotgun (WGS) entry which is preliminary data.</text>
</comment>
<sequence>MGPQAVSEAVGVAKVVADPGLVHSFGEQCRDVEFDVSGLGELQNLALDVGQHGPRQIVKVDVSDVSAGRFHRIPTSTSRYSKDGSRGCGRFVKRHRLGPGSVGRRDYEG</sequence>
<evidence type="ECO:0000313" key="2">
    <source>
        <dbReference type="Proteomes" id="UP000020681"/>
    </source>
</evidence>
<keyword evidence="2" id="KW-1185">Reference proteome</keyword>
<gene>
    <name evidence="1" type="ORF">I551_7006</name>
</gene>
<name>A0ABN0QQ06_MYCUL</name>